<sequence>MTALEGKVFSQYLLSQILLILVAGVLVLWWSGQMRVSEERRSLREVGESQAQLAGDLRLPLSGELAGHFGSLSGIEIGFLLPDGGFRTAKKWSEDELNLAWRTLENGQEGEVLSDADWMAVAFPIAAGDQGGAKLVALQRKPRVLAMGTRREIVWPVGIAVALALGSAFALARSRARLAAEQERRKAAEQMALLGKMATSMAHEVKNPAAAILMQARTLEGGAQAEVGQMIRDDAEEIVSLVNQWLFVARPEPPKMGEVDLGALLEELVKRVEAWARYHRCELKLQQEGDLRCWGDRTRLEQVFRNLIQNAVQAMPGGGTVTINLVGTGDGVSFSVADAGEGFSAKALQSFGEAFYSEREGGIGLGLALVKGVVEAHGGAVTARNLGESGASVEGTLSRREKAA</sequence>
<evidence type="ECO:0000313" key="11">
    <source>
        <dbReference type="EMBL" id="GHC64919.1"/>
    </source>
</evidence>
<dbReference type="InterPro" id="IPR036097">
    <property type="entry name" value="HisK_dim/P_sf"/>
</dbReference>
<evidence type="ECO:0000256" key="4">
    <source>
        <dbReference type="ARBA" id="ARBA00022679"/>
    </source>
</evidence>
<dbReference type="CDD" id="cd00082">
    <property type="entry name" value="HisKA"/>
    <property type="match status" value="1"/>
</dbReference>
<dbReference type="GO" id="GO:0000155">
    <property type="term" value="F:phosphorelay sensor kinase activity"/>
    <property type="evidence" value="ECO:0007669"/>
    <property type="project" value="InterPro"/>
</dbReference>
<dbReference type="PANTHER" id="PTHR43065:SF10">
    <property type="entry name" value="PEROXIDE STRESS-ACTIVATED HISTIDINE KINASE MAK3"/>
    <property type="match status" value="1"/>
</dbReference>
<evidence type="ECO:0000256" key="7">
    <source>
        <dbReference type="ARBA" id="ARBA00022840"/>
    </source>
</evidence>
<keyword evidence="7" id="KW-0067">ATP-binding</keyword>
<evidence type="ECO:0000256" key="6">
    <source>
        <dbReference type="ARBA" id="ARBA00022777"/>
    </source>
</evidence>
<dbReference type="InterPro" id="IPR004358">
    <property type="entry name" value="Sig_transdc_His_kin-like_C"/>
</dbReference>
<organism evidence="11 12">
    <name type="scientific">Roseibacillus persicicus</name>
    <dbReference type="NCBI Taxonomy" id="454148"/>
    <lineage>
        <taxon>Bacteria</taxon>
        <taxon>Pseudomonadati</taxon>
        <taxon>Verrucomicrobiota</taxon>
        <taxon>Verrucomicrobiia</taxon>
        <taxon>Verrucomicrobiales</taxon>
        <taxon>Verrucomicrobiaceae</taxon>
        <taxon>Roseibacillus</taxon>
    </lineage>
</organism>
<dbReference type="EC" id="2.7.13.3" evidence="2"/>
<accession>A0A918WP86</accession>
<keyword evidence="5" id="KW-0547">Nucleotide-binding</keyword>
<gene>
    <name evidence="11" type="ORF">GCM10007100_35850</name>
</gene>
<dbReference type="AlphaFoldDB" id="A0A918WP86"/>
<dbReference type="InterPro" id="IPR003661">
    <property type="entry name" value="HisK_dim/P_dom"/>
</dbReference>
<evidence type="ECO:0000313" key="12">
    <source>
        <dbReference type="Proteomes" id="UP000644507"/>
    </source>
</evidence>
<dbReference type="Gene3D" id="3.30.565.10">
    <property type="entry name" value="Histidine kinase-like ATPase, C-terminal domain"/>
    <property type="match status" value="1"/>
</dbReference>
<dbReference type="InterPro" id="IPR005467">
    <property type="entry name" value="His_kinase_dom"/>
</dbReference>
<dbReference type="Proteomes" id="UP000644507">
    <property type="component" value="Unassembled WGS sequence"/>
</dbReference>
<dbReference type="PRINTS" id="PR00344">
    <property type="entry name" value="BCTRLSENSOR"/>
</dbReference>
<keyword evidence="9" id="KW-0472">Membrane</keyword>
<dbReference type="PROSITE" id="PS50109">
    <property type="entry name" value="HIS_KIN"/>
    <property type="match status" value="1"/>
</dbReference>
<evidence type="ECO:0000256" key="2">
    <source>
        <dbReference type="ARBA" id="ARBA00012438"/>
    </source>
</evidence>
<dbReference type="Pfam" id="PF00512">
    <property type="entry name" value="HisKA"/>
    <property type="match status" value="1"/>
</dbReference>
<feature type="domain" description="Histidine kinase" evidence="10">
    <location>
        <begin position="200"/>
        <end position="401"/>
    </location>
</feature>
<keyword evidence="6" id="KW-0418">Kinase</keyword>
<evidence type="ECO:0000256" key="1">
    <source>
        <dbReference type="ARBA" id="ARBA00000085"/>
    </source>
</evidence>
<keyword evidence="12" id="KW-1185">Reference proteome</keyword>
<dbReference type="GO" id="GO:0005524">
    <property type="term" value="F:ATP binding"/>
    <property type="evidence" value="ECO:0007669"/>
    <property type="project" value="UniProtKB-KW"/>
</dbReference>
<dbReference type="SUPFAM" id="SSF55874">
    <property type="entry name" value="ATPase domain of HSP90 chaperone/DNA topoisomerase II/histidine kinase"/>
    <property type="match status" value="1"/>
</dbReference>
<dbReference type="InterPro" id="IPR003594">
    <property type="entry name" value="HATPase_dom"/>
</dbReference>
<dbReference type="SMART" id="SM00388">
    <property type="entry name" value="HisKA"/>
    <property type="match status" value="1"/>
</dbReference>
<protein>
    <recommendedName>
        <fullName evidence="2">histidine kinase</fullName>
        <ecNumber evidence="2">2.7.13.3</ecNumber>
    </recommendedName>
</protein>
<dbReference type="Gene3D" id="1.10.287.130">
    <property type="match status" value="1"/>
</dbReference>
<keyword evidence="8" id="KW-0902">Two-component regulatory system</keyword>
<reference evidence="11" key="1">
    <citation type="journal article" date="2014" name="Int. J. Syst. Evol. Microbiol.">
        <title>Complete genome sequence of Corynebacterium casei LMG S-19264T (=DSM 44701T), isolated from a smear-ripened cheese.</title>
        <authorList>
            <consortium name="US DOE Joint Genome Institute (JGI-PGF)"/>
            <person name="Walter F."/>
            <person name="Albersmeier A."/>
            <person name="Kalinowski J."/>
            <person name="Ruckert C."/>
        </authorList>
    </citation>
    <scope>NUCLEOTIDE SEQUENCE</scope>
    <source>
        <strain evidence="11">KCTC 12988</strain>
    </source>
</reference>
<comment type="caution">
    <text evidence="11">The sequence shown here is derived from an EMBL/GenBank/DDBJ whole genome shotgun (WGS) entry which is preliminary data.</text>
</comment>
<dbReference type="SUPFAM" id="SSF47384">
    <property type="entry name" value="Homodimeric domain of signal transducing histidine kinase"/>
    <property type="match status" value="1"/>
</dbReference>
<keyword evidence="3" id="KW-0597">Phosphoprotein</keyword>
<keyword evidence="9" id="KW-0812">Transmembrane</keyword>
<dbReference type="RefSeq" id="WP_189573249.1">
    <property type="nucleotide sequence ID" value="NZ_BMXI01000018.1"/>
</dbReference>
<dbReference type="InterPro" id="IPR036890">
    <property type="entry name" value="HATPase_C_sf"/>
</dbReference>
<name>A0A918WP86_9BACT</name>
<dbReference type="CDD" id="cd00075">
    <property type="entry name" value="HATPase"/>
    <property type="match status" value="1"/>
</dbReference>
<proteinExistence type="predicted"/>
<dbReference type="SMART" id="SM00387">
    <property type="entry name" value="HATPase_c"/>
    <property type="match status" value="1"/>
</dbReference>
<feature type="transmembrane region" description="Helical" evidence="9">
    <location>
        <begin position="153"/>
        <end position="172"/>
    </location>
</feature>
<feature type="transmembrane region" description="Helical" evidence="9">
    <location>
        <begin position="12"/>
        <end position="31"/>
    </location>
</feature>
<evidence type="ECO:0000256" key="5">
    <source>
        <dbReference type="ARBA" id="ARBA00022741"/>
    </source>
</evidence>
<keyword evidence="9" id="KW-1133">Transmembrane helix</keyword>
<comment type="catalytic activity">
    <reaction evidence="1">
        <text>ATP + protein L-histidine = ADP + protein N-phospho-L-histidine.</text>
        <dbReference type="EC" id="2.7.13.3"/>
    </reaction>
</comment>
<evidence type="ECO:0000256" key="9">
    <source>
        <dbReference type="SAM" id="Phobius"/>
    </source>
</evidence>
<evidence type="ECO:0000259" key="10">
    <source>
        <dbReference type="PROSITE" id="PS50109"/>
    </source>
</evidence>
<keyword evidence="4" id="KW-0808">Transferase</keyword>
<dbReference type="Pfam" id="PF02518">
    <property type="entry name" value="HATPase_c"/>
    <property type="match status" value="1"/>
</dbReference>
<evidence type="ECO:0000256" key="3">
    <source>
        <dbReference type="ARBA" id="ARBA00022553"/>
    </source>
</evidence>
<evidence type="ECO:0000256" key="8">
    <source>
        <dbReference type="ARBA" id="ARBA00023012"/>
    </source>
</evidence>
<reference evidence="11" key="2">
    <citation type="submission" date="2020-09" db="EMBL/GenBank/DDBJ databases">
        <authorList>
            <person name="Sun Q."/>
            <person name="Kim S."/>
        </authorList>
    </citation>
    <scope>NUCLEOTIDE SEQUENCE</scope>
    <source>
        <strain evidence="11">KCTC 12988</strain>
    </source>
</reference>
<dbReference type="PANTHER" id="PTHR43065">
    <property type="entry name" value="SENSOR HISTIDINE KINASE"/>
    <property type="match status" value="1"/>
</dbReference>
<dbReference type="EMBL" id="BMXI01000018">
    <property type="protein sequence ID" value="GHC64919.1"/>
    <property type="molecule type" value="Genomic_DNA"/>
</dbReference>